<dbReference type="Proteomes" id="UP001321473">
    <property type="component" value="Unassembled WGS sequence"/>
</dbReference>
<comment type="caution">
    <text evidence="2">The sequence shown here is derived from an EMBL/GenBank/DDBJ whole genome shotgun (WGS) entry which is preliminary data.</text>
</comment>
<evidence type="ECO:0000256" key="1">
    <source>
        <dbReference type="SAM" id="SignalP"/>
    </source>
</evidence>
<feature type="signal peptide" evidence="1">
    <location>
        <begin position="1"/>
        <end position="17"/>
    </location>
</feature>
<dbReference type="AlphaFoldDB" id="A0AAQ4D9Y9"/>
<dbReference type="GO" id="GO:0043176">
    <property type="term" value="F:amine binding"/>
    <property type="evidence" value="ECO:0007669"/>
    <property type="project" value="InterPro"/>
</dbReference>
<evidence type="ECO:0000313" key="2">
    <source>
        <dbReference type="EMBL" id="KAK8759279.1"/>
    </source>
</evidence>
<evidence type="ECO:0008006" key="4">
    <source>
        <dbReference type="Google" id="ProtNLM"/>
    </source>
</evidence>
<reference evidence="2 3" key="1">
    <citation type="journal article" date="2023" name="Arcadia Sci">
        <title>De novo assembly of a long-read Amblyomma americanum tick genome.</title>
        <authorList>
            <person name="Chou S."/>
            <person name="Poskanzer K.E."/>
            <person name="Rollins M."/>
            <person name="Thuy-Boun P.S."/>
        </authorList>
    </citation>
    <scope>NUCLEOTIDE SEQUENCE [LARGE SCALE GENOMIC DNA]</scope>
    <source>
        <strain evidence="2">F_SG_1</strain>
        <tissue evidence="2">Salivary glands</tissue>
    </source>
</reference>
<protein>
    <recommendedName>
        <fullName evidence="4">Secreted protein</fullName>
    </recommendedName>
</protein>
<feature type="chain" id="PRO_5042854395" description="Secreted protein" evidence="1">
    <location>
        <begin position="18"/>
        <end position="194"/>
    </location>
</feature>
<dbReference type="SUPFAM" id="SSF50814">
    <property type="entry name" value="Lipocalins"/>
    <property type="match status" value="1"/>
</dbReference>
<name>A0AAQ4D9Y9_AMBAM</name>
<dbReference type="Gene3D" id="2.40.128.20">
    <property type="match status" value="1"/>
</dbReference>
<evidence type="ECO:0000313" key="3">
    <source>
        <dbReference type="Proteomes" id="UP001321473"/>
    </source>
</evidence>
<organism evidence="2 3">
    <name type="scientific">Amblyomma americanum</name>
    <name type="common">Lone star tick</name>
    <dbReference type="NCBI Taxonomy" id="6943"/>
    <lineage>
        <taxon>Eukaryota</taxon>
        <taxon>Metazoa</taxon>
        <taxon>Ecdysozoa</taxon>
        <taxon>Arthropoda</taxon>
        <taxon>Chelicerata</taxon>
        <taxon>Arachnida</taxon>
        <taxon>Acari</taxon>
        <taxon>Parasitiformes</taxon>
        <taxon>Ixodida</taxon>
        <taxon>Ixodoidea</taxon>
        <taxon>Ixodidae</taxon>
        <taxon>Amblyomminae</taxon>
        <taxon>Amblyomma</taxon>
    </lineage>
</organism>
<dbReference type="Pfam" id="PF02098">
    <property type="entry name" value="His_binding"/>
    <property type="match status" value="1"/>
</dbReference>
<dbReference type="InterPro" id="IPR002970">
    <property type="entry name" value="Tick_his-bd"/>
</dbReference>
<gene>
    <name evidence="2" type="ORF">V5799_003088</name>
</gene>
<dbReference type="GO" id="GO:0030682">
    <property type="term" value="P:symbiont-mediated perturbation of host defenses"/>
    <property type="evidence" value="ECO:0007669"/>
    <property type="project" value="InterPro"/>
</dbReference>
<proteinExistence type="predicted"/>
<dbReference type="InterPro" id="IPR012674">
    <property type="entry name" value="Calycin"/>
</dbReference>
<keyword evidence="1" id="KW-0732">Signal</keyword>
<accession>A0AAQ4D9Y9</accession>
<sequence length="194" mass="21585">MKTMIFTLALCLGAVAAATDSQHGERSETLGKLDIQEVVKADEPLVVLERKHTRQYKFRCQMATNKGGSVETGYNYTLRARYTNGTDAPYVEGTVKIMLEPLGVRGAPYKATYKDRNGIHFTLTLEAMGKNGTCFVILTNKTDGNTGCELLVPVSRKDDDVPEVCDKHYSEKCDGPTQRLYEPYCIYPSEESPL</sequence>
<dbReference type="EMBL" id="JARKHS020033227">
    <property type="protein sequence ID" value="KAK8759279.1"/>
    <property type="molecule type" value="Genomic_DNA"/>
</dbReference>
<keyword evidence="3" id="KW-1185">Reference proteome</keyword>